<accession>A0A080Z042</accession>
<dbReference type="Proteomes" id="UP000028582">
    <property type="component" value="Unassembled WGS sequence"/>
</dbReference>
<name>A0A080Z042_PHYNI</name>
<reference evidence="2 3" key="1">
    <citation type="submission" date="2013-11" db="EMBL/GenBank/DDBJ databases">
        <title>The Genome Sequence of Phytophthora parasitica P1976.</title>
        <authorList>
            <consortium name="The Broad Institute Genomics Platform"/>
            <person name="Russ C."/>
            <person name="Tyler B."/>
            <person name="Panabieres F."/>
            <person name="Shan W."/>
            <person name="Tripathy S."/>
            <person name="Grunwald N."/>
            <person name="Machado M."/>
            <person name="Johnson C.S."/>
            <person name="Walker B."/>
            <person name="Young S."/>
            <person name="Zeng Q."/>
            <person name="Gargeya S."/>
            <person name="Fitzgerald M."/>
            <person name="Haas B."/>
            <person name="Abouelleil A."/>
            <person name="Allen A.W."/>
            <person name="Alvarado L."/>
            <person name="Arachchi H.M."/>
            <person name="Berlin A.M."/>
            <person name="Chapman S.B."/>
            <person name="Gainer-Dewar J."/>
            <person name="Goldberg J."/>
            <person name="Griggs A."/>
            <person name="Gujja S."/>
            <person name="Hansen M."/>
            <person name="Howarth C."/>
            <person name="Imamovic A."/>
            <person name="Ireland A."/>
            <person name="Larimer J."/>
            <person name="McCowan C."/>
            <person name="Murphy C."/>
            <person name="Pearson M."/>
            <person name="Poon T.W."/>
            <person name="Priest M."/>
            <person name="Roberts A."/>
            <person name="Saif S."/>
            <person name="Shea T."/>
            <person name="Sisk P."/>
            <person name="Sykes S."/>
            <person name="Wortman J."/>
            <person name="Nusbaum C."/>
            <person name="Birren B."/>
        </authorList>
    </citation>
    <scope>NUCLEOTIDE SEQUENCE [LARGE SCALE GENOMIC DNA]</scope>
    <source>
        <strain evidence="2 3">P1976</strain>
    </source>
</reference>
<dbReference type="AlphaFoldDB" id="A0A080Z042"/>
<evidence type="ECO:0000313" key="3">
    <source>
        <dbReference type="Proteomes" id="UP000028582"/>
    </source>
</evidence>
<comment type="caution">
    <text evidence="2">The sequence shown here is derived from an EMBL/GenBank/DDBJ whole genome shotgun (WGS) entry which is preliminary data.</text>
</comment>
<sequence length="128" mass="14844">MKIGHSTLKEIRSCCTQKPASRAKRRGPPPMLSKSVENDIRDWILPATGDRLARFRVLRCTPRWQTSSRIPQSYCDTAFVKISDIVHQDRATQGSGGEERRPVAYLLEKSWRKRLKCRSRRLHDARNL</sequence>
<gene>
    <name evidence="2" type="ORF">F444_21737</name>
</gene>
<feature type="region of interest" description="Disordered" evidence="1">
    <location>
        <begin position="15"/>
        <end position="34"/>
    </location>
</feature>
<dbReference type="EMBL" id="ANJA01004016">
    <property type="protein sequence ID" value="ETO60003.1"/>
    <property type="molecule type" value="Genomic_DNA"/>
</dbReference>
<evidence type="ECO:0000313" key="2">
    <source>
        <dbReference type="EMBL" id="ETO60003.1"/>
    </source>
</evidence>
<protein>
    <submittedName>
        <fullName evidence="2">Uncharacterized protein</fullName>
    </submittedName>
</protein>
<proteinExistence type="predicted"/>
<organism evidence="2 3">
    <name type="scientific">Phytophthora nicotianae P1976</name>
    <dbReference type="NCBI Taxonomy" id="1317066"/>
    <lineage>
        <taxon>Eukaryota</taxon>
        <taxon>Sar</taxon>
        <taxon>Stramenopiles</taxon>
        <taxon>Oomycota</taxon>
        <taxon>Peronosporomycetes</taxon>
        <taxon>Peronosporales</taxon>
        <taxon>Peronosporaceae</taxon>
        <taxon>Phytophthora</taxon>
    </lineage>
</organism>
<evidence type="ECO:0000256" key="1">
    <source>
        <dbReference type="SAM" id="MobiDB-lite"/>
    </source>
</evidence>